<proteinExistence type="predicted"/>
<dbReference type="GO" id="GO:0016791">
    <property type="term" value="F:phosphatase activity"/>
    <property type="evidence" value="ECO:0007669"/>
    <property type="project" value="TreeGrafter"/>
</dbReference>
<gene>
    <name evidence="2" type="ORF">E0485_02290</name>
</gene>
<evidence type="ECO:0000313" key="3">
    <source>
        <dbReference type="Proteomes" id="UP000295418"/>
    </source>
</evidence>
<dbReference type="InterPro" id="IPR029052">
    <property type="entry name" value="Metallo-depent_PP-like"/>
</dbReference>
<dbReference type="GO" id="GO:0110154">
    <property type="term" value="P:RNA decapping"/>
    <property type="evidence" value="ECO:0007669"/>
    <property type="project" value="TreeGrafter"/>
</dbReference>
<name>A0A4R4ELI4_9BACL</name>
<accession>A0A4R4ELI4</accession>
<dbReference type="Gene3D" id="3.60.21.10">
    <property type="match status" value="1"/>
</dbReference>
<dbReference type="Proteomes" id="UP000295418">
    <property type="component" value="Unassembled WGS sequence"/>
</dbReference>
<dbReference type="GO" id="GO:0008803">
    <property type="term" value="F:bis(5'-nucleosyl)-tetraphosphatase (symmetrical) activity"/>
    <property type="evidence" value="ECO:0007669"/>
    <property type="project" value="TreeGrafter"/>
</dbReference>
<dbReference type="Pfam" id="PF00149">
    <property type="entry name" value="Metallophos"/>
    <property type="match status" value="1"/>
</dbReference>
<dbReference type="PANTHER" id="PTHR42850">
    <property type="entry name" value="METALLOPHOSPHOESTERASE"/>
    <property type="match status" value="1"/>
</dbReference>
<evidence type="ECO:0000259" key="1">
    <source>
        <dbReference type="Pfam" id="PF00149"/>
    </source>
</evidence>
<dbReference type="EMBL" id="SKFG01000001">
    <property type="protein sequence ID" value="TCZ81126.1"/>
    <property type="molecule type" value="Genomic_DNA"/>
</dbReference>
<protein>
    <submittedName>
        <fullName evidence="2">Serine/threonine protein phosphatase</fullName>
    </submittedName>
</protein>
<sequence>MKRTLVISDIHGCYQEFNQLLSKVNYNSKEDQLVLLGDYTDRGPKSKEVLEQVMLLVETLGVLALRGNHDQMLVDAVCNGQDSRFLRNGGMTTLESFCGWEWFAGNYSFDRYVEAKEYVAEHYSEHLDFLNGLPYYYEDDKHIYVHAGIDPTCEDWKQTALKDFLWIREPFFKNPTGLSKKVVFGHTPTIYLQETADIFFDEDKIAIDGGCCFGNQLNCLEITKDAYYTHYVPSNLK</sequence>
<evidence type="ECO:0000313" key="2">
    <source>
        <dbReference type="EMBL" id="TCZ81126.1"/>
    </source>
</evidence>
<dbReference type="InterPro" id="IPR004843">
    <property type="entry name" value="Calcineurin-like_PHP"/>
</dbReference>
<dbReference type="CDD" id="cd00144">
    <property type="entry name" value="MPP_PPP_family"/>
    <property type="match status" value="1"/>
</dbReference>
<comment type="caution">
    <text evidence="2">The sequence shown here is derived from an EMBL/GenBank/DDBJ whole genome shotgun (WGS) entry which is preliminary data.</text>
</comment>
<dbReference type="OrthoDB" id="384253at2"/>
<dbReference type="SUPFAM" id="SSF56300">
    <property type="entry name" value="Metallo-dependent phosphatases"/>
    <property type="match status" value="1"/>
</dbReference>
<dbReference type="AlphaFoldDB" id="A0A4R4ELI4"/>
<dbReference type="InterPro" id="IPR050126">
    <property type="entry name" value="Ap4A_hydrolase"/>
</dbReference>
<dbReference type="PANTHER" id="PTHR42850:SF4">
    <property type="entry name" value="ZINC-DEPENDENT ENDOPOLYPHOSPHATASE"/>
    <property type="match status" value="1"/>
</dbReference>
<dbReference type="RefSeq" id="WP_132416108.1">
    <property type="nucleotide sequence ID" value="NZ_SKFG01000001.1"/>
</dbReference>
<keyword evidence="3" id="KW-1185">Reference proteome</keyword>
<dbReference type="GO" id="GO:0005737">
    <property type="term" value="C:cytoplasm"/>
    <property type="evidence" value="ECO:0007669"/>
    <property type="project" value="TreeGrafter"/>
</dbReference>
<organism evidence="2 3">
    <name type="scientific">Paenibacillus albiflavus</name>
    <dbReference type="NCBI Taxonomy" id="2545760"/>
    <lineage>
        <taxon>Bacteria</taxon>
        <taxon>Bacillati</taxon>
        <taxon>Bacillota</taxon>
        <taxon>Bacilli</taxon>
        <taxon>Bacillales</taxon>
        <taxon>Paenibacillaceae</taxon>
        <taxon>Paenibacillus</taxon>
    </lineage>
</organism>
<reference evidence="2 3" key="1">
    <citation type="submission" date="2019-03" db="EMBL/GenBank/DDBJ databases">
        <authorList>
            <person name="Kim M.K.M."/>
        </authorList>
    </citation>
    <scope>NUCLEOTIDE SEQUENCE [LARGE SCALE GENOMIC DNA]</scope>
    <source>
        <strain evidence="2 3">18JY21-1</strain>
    </source>
</reference>
<feature type="domain" description="Calcineurin-like phosphoesterase" evidence="1">
    <location>
        <begin position="3"/>
        <end position="194"/>
    </location>
</feature>